<evidence type="ECO:0000259" key="4">
    <source>
        <dbReference type="Pfam" id="PF00535"/>
    </source>
</evidence>
<keyword evidence="3 5" id="KW-0808">Transferase</keyword>
<evidence type="ECO:0000313" key="6">
    <source>
        <dbReference type="Proteomes" id="UP000192907"/>
    </source>
</evidence>
<evidence type="ECO:0000256" key="1">
    <source>
        <dbReference type="ARBA" id="ARBA00006739"/>
    </source>
</evidence>
<evidence type="ECO:0000256" key="3">
    <source>
        <dbReference type="ARBA" id="ARBA00022679"/>
    </source>
</evidence>
<evidence type="ECO:0000313" key="5">
    <source>
        <dbReference type="EMBL" id="SMF75332.1"/>
    </source>
</evidence>
<sequence length="288" mass="33298">MNERFTVLLPVYALDHPERLSVCLESITRQVPKPQEIVIVIDGPIGGKLKQVIHDYAYKKNLEIAFRIILNEINLGLGRSLSKGVLECSNDLIARMDADDEVVDGRFTRQTMEFEANPDLVLVGGHICEVEDTMHKNSTEQCVRRGILGVERIRNQAPFRNPFNHMTVMFRKSAVLKVGNYRPVPCFEDYYLWMRMLKAGYHMDNIDSILVRATIGNGMIKRRSGFDYVVNEIKFFKRLLEENLISSSTYMKIVAVRLPLRLLPERLLRFVYQDILRDRYASGMPQSR</sequence>
<dbReference type="Pfam" id="PF00535">
    <property type="entry name" value="Glycos_transf_2"/>
    <property type="match status" value="1"/>
</dbReference>
<organism evidence="5 6">
    <name type="scientific">Pseudobacteriovorax antillogorgiicola</name>
    <dbReference type="NCBI Taxonomy" id="1513793"/>
    <lineage>
        <taxon>Bacteria</taxon>
        <taxon>Pseudomonadati</taxon>
        <taxon>Bdellovibrionota</taxon>
        <taxon>Oligoflexia</taxon>
        <taxon>Oligoflexales</taxon>
        <taxon>Pseudobacteriovoracaceae</taxon>
        <taxon>Pseudobacteriovorax</taxon>
    </lineage>
</organism>
<dbReference type="PANTHER" id="PTHR43685">
    <property type="entry name" value="GLYCOSYLTRANSFERASE"/>
    <property type="match status" value="1"/>
</dbReference>
<reference evidence="6" key="1">
    <citation type="submission" date="2017-04" db="EMBL/GenBank/DDBJ databases">
        <authorList>
            <person name="Varghese N."/>
            <person name="Submissions S."/>
        </authorList>
    </citation>
    <scope>NUCLEOTIDE SEQUENCE [LARGE SCALE GENOMIC DNA]</scope>
    <source>
        <strain evidence="6">RKEM611</strain>
    </source>
</reference>
<dbReference type="Gene3D" id="3.90.550.10">
    <property type="entry name" value="Spore Coat Polysaccharide Biosynthesis Protein SpsA, Chain A"/>
    <property type="match status" value="1"/>
</dbReference>
<keyword evidence="2" id="KW-0328">Glycosyltransferase</keyword>
<dbReference type="AlphaFoldDB" id="A0A1Y6CT52"/>
<dbReference type="InterPro" id="IPR050834">
    <property type="entry name" value="Glycosyltransf_2"/>
</dbReference>
<gene>
    <name evidence="5" type="ORF">SAMN06296036_12913</name>
</gene>
<dbReference type="GO" id="GO:0016757">
    <property type="term" value="F:glycosyltransferase activity"/>
    <property type="evidence" value="ECO:0007669"/>
    <property type="project" value="UniProtKB-KW"/>
</dbReference>
<dbReference type="STRING" id="1513793.SAMN06296036_12913"/>
<dbReference type="PANTHER" id="PTHR43685:SF5">
    <property type="entry name" value="GLYCOSYLTRANSFERASE EPSE-RELATED"/>
    <property type="match status" value="1"/>
</dbReference>
<dbReference type="InterPro" id="IPR029044">
    <property type="entry name" value="Nucleotide-diphossugar_trans"/>
</dbReference>
<dbReference type="SUPFAM" id="SSF53448">
    <property type="entry name" value="Nucleotide-diphospho-sugar transferases"/>
    <property type="match status" value="1"/>
</dbReference>
<protein>
    <submittedName>
        <fullName evidence="5">Glycosyl transferase family 2</fullName>
    </submittedName>
</protein>
<proteinExistence type="inferred from homology"/>
<dbReference type="OrthoDB" id="9801954at2"/>
<accession>A0A1Y6CT52</accession>
<dbReference type="Proteomes" id="UP000192907">
    <property type="component" value="Unassembled WGS sequence"/>
</dbReference>
<comment type="similarity">
    <text evidence="1">Belongs to the glycosyltransferase 2 family.</text>
</comment>
<dbReference type="EMBL" id="FWZT01000029">
    <property type="protein sequence ID" value="SMF75332.1"/>
    <property type="molecule type" value="Genomic_DNA"/>
</dbReference>
<name>A0A1Y6CT52_9BACT</name>
<keyword evidence="6" id="KW-1185">Reference proteome</keyword>
<dbReference type="RefSeq" id="WP_132324831.1">
    <property type="nucleotide sequence ID" value="NZ_FWZT01000029.1"/>
</dbReference>
<feature type="domain" description="Glycosyltransferase 2-like" evidence="4">
    <location>
        <begin position="7"/>
        <end position="168"/>
    </location>
</feature>
<dbReference type="InterPro" id="IPR001173">
    <property type="entry name" value="Glyco_trans_2-like"/>
</dbReference>
<evidence type="ECO:0000256" key="2">
    <source>
        <dbReference type="ARBA" id="ARBA00022676"/>
    </source>
</evidence>